<dbReference type="EMBL" id="QKYT01000434">
    <property type="protein sequence ID" value="RIA85305.1"/>
    <property type="molecule type" value="Genomic_DNA"/>
</dbReference>
<name>A0A397SMJ2_9GLOM</name>
<dbReference type="Proteomes" id="UP000265703">
    <property type="component" value="Unassembled WGS sequence"/>
</dbReference>
<sequence>MSSELELLKQRITELEAKNAKLEAEKAEIEARNAELLKQVTEKDAKRDAENAKLGATIEELKSENAELRDRVTKVEQNQLQHDSAEGTQETYQALTKTTLKTLCIFSPQPSSSWFQFLLYIFWPSKKLLKNFFWQILPRKKLVFSCSLSLLAISSQKSCFFLFGVAWYSAFLCLRSLIRRRS</sequence>
<keyword evidence="4" id="KW-1185">Reference proteome</keyword>
<reference evidence="3 4" key="1">
    <citation type="submission" date="2018-06" db="EMBL/GenBank/DDBJ databases">
        <title>Comparative genomics reveals the genomic features of Rhizophagus irregularis, R. cerebriforme, R. diaphanum and Gigaspora rosea, and their symbiotic lifestyle signature.</title>
        <authorList>
            <person name="Morin E."/>
            <person name="San Clemente H."/>
            <person name="Chen E.C.H."/>
            <person name="De La Providencia I."/>
            <person name="Hainaut M."/>
            <person name="Kuo A."/>
            <person name="Kohler A."/>
            <person name="Murat C."/>
            <person name="Tang N."/>
            <person name="Roy S."/>
            <person name="Loubradou J."/>
            <person name="Henrissat B."/>
            <person name="Grigoriev I.V."/>
            <person name="Corradi N."/>
            <person name="Roux C."/>
            <person name="Martin F.M."/>
        </authorList>
    </citation>
    <scope>NUCLEOTIDE SEQUENCE [LARGE SCALE GENOMIC DNA]</scope>
    <source>
        <strain evidence="3 4">DAOM 227022</strain>
    </source>
</reference>
<proteinExistence type="predicted"/>
<keyword evidence="2" id="KW-0472">Membrane</keyword>
<protein>
    <submittedName>
        <fullName evidence="3">Uncharacterized protein</fullName>
    </submittedName>
</protein>
<accession>A0A397SMJ2</accession>
<keyword evidence="1" id="KW-0175">Coiled coil</keyword>
<evidence type="ECO:0000313" key="4">
    <source>
        <dbReference type="Proteomes" id="UP000265703"/>
    </source>
</evidence>
<evidence type="ECO:0000256" key="1">
    <source>
        <dbReference type="SAM" id="Coils"/>
    </source>
</evidence>
<keyword evidence="2" id="KW-1133">Transmembrane helix</keyword>
<dbReference type="AlphaFoldDB" id="A0A397SMJ2"/>
<evidence type="ECO:0000313" key="3">
    <source>
        <dbReference type="EMBL" id="RIA85305.1"/>
    </source>
</evidence>
<evidence type="ECO:0000256" key="2">
    <source>
        <dbReference type="SAM" id="Phobius"/>
    </source>
</evidence>
<organism evidence="3 4">
    <name type="scientific">Glomus cerebriforme</name>
    <dbReference type="NCBI Taxonomy" id="658196"/>
    <lineage>
        <taxon>Eukaryota</taxon>
        <taxon>Fungi</taxon>
        <taxon>Fungi incertae sedis</taxon>
        <taxon>Mucoromycota</taxon>
        <taxon>Glomeromycotina</taxon>
        <taxon>Glomeromycetes</taxon>
        <taxon>Glomerales</taxon>
        <taxon>Glomeraceae</taxon>
        <taxon>Glomus</taxon>
    </lineage>
</organism>
<keyword evidence="2" id="KW-0812">Transmembrane</keyword>
<feature type="transmembrane region" description="Helical" evidence="2">
    <location>
        <begin position="160"/>
        <end position="178"/>
    </location>
</feature>
<feature type="coiled-coil region" evidence="1">
    <location>
        <begin position="5"/>
        <end position="78"/>
    </location>
</feature>
<gene>
    <name evidence="3" type="ORF">C1645_378495</name>
</gene>
<comment type="caution">
    <text evidence="3">The sequence shown here is derived from an EMBL/GenBank/DDBJ whole genome shotgun (WGS) entry which is preliminary data.</text>
</comment>